<dbReference type="EMBL" id="JACGCM010000155">
    <property type="protein sequence ID" value="KAF6175616.1"/>
    <property type="molecule type" value="Genomic_DNA"/>
</dbReference>
<dbReference type="InterPro" id="IPR004147">
    <property type="entry name" value="ABC1_dom"/>
</dbReference>
<evidence type="ECO:0000256" key="1">
    <source>
        <dbReference type="ARBA" id="ARBA00009670"/>
    </source>
</evidence>
<gene>
    <name evidence="3" type="ORF">GIB67_022618</name>
</gene>
<reference evidence="3 4" key="1">
    <citation type="journal article" date="2020" name="IScience">
        <title>Genome Sequencing of the Endangered Kingdonia uniflora (Circaeasteraceae, Ranunculales) Reveals Potential Mechanisms of Evolutionary Specialization.</title>
        <authorList>
            <person name="Sun Y."/>
            <person name="Deng T."/>
            <person name="Zhang A."/>
            <person name="Moore M.J."/>
            <person name="Landis J.B."/>
            <person name="Lin N."/>
            <person name="Zhang H."/>
            <person name="Zhang X."/>
            <person name="Huang J."/>
            <person name="Zhang X."/>
            <person name="Sun H."/>
            <person name="Wang H."/>
        </authorList>
    </citation>
    <scope>NUCLEOTIDE SEQUENCE [LARGE SCALE GENOMIC DNA]</scope>
    <source>
        <strain evidence="3">TB1705</strain>
        <tissue evidence="3">Leaf</tissue>
    </source>
</reference>
<dbReference type="AlphaFoldDB" id="A0A7J7P862"/>
<dbReference type="InterPro" id="IPR050154">
    <property type="entry name" value="UbiB_kinase"/>
</dbReference>
<keyword evidence="4" id="KW-1185">Reference proteome</keyword>
<name>A0A7J7P862_9MAGN</name>
<dbReference type="Proteomes" id="UP000541444">
    <property type="component" value="Unassembled WGS sequence"/>
</dbReference>
<dbReference type="SUPFAM" id="SSF56112">
    <property type="entry name" value="Protein kinase-like (PK-like)"/>
    <property type="match status" value="1"/>
</dbReference>
<dbReference type="InterPro" id="IPR011009">
    <property type="entry name" value="Kinase-like_dom_sf"/>
</dbReference>
<dbReference type="PANTHER" id="PTHR10566">
    <property type="entry name" value="CHAPERONE-ACTIVITY OF BC1 COMPLEX CABC1 -RELATED"/>
    <property type="match status" value="1"/>
</dbReference>
<evidence type="ECO:0000313" key="3">
    <source>
        <dbReference type="EMBL" id="KAF6175616.1"/>
    </source>
</evidence>
<proteinExistence type="inferred from homology"/>
<sequence>MSYEISIYLFLMSYLMKGRKLEGKSNSMQEMDYREEAKNGLKFRELYGSLQDVFVPQMYLEQSSRKVLIMEWVEGKKLSAVKDIYLIEVGVYCSLTQLLEYGFYHADPHPGNLLRTTDGKLAYLGMTIFTSVLYIANVVDQYDIMVDEVPRICVAIENAIICDEMRQNAMHLRPDAFKENAGG</sequence>
<accession>A0A7J7P862</accession>
<evidence type="ECO:0000259" key="2">
    <source>
        <dbReference type="Pfam" id="PF03109"/>
    </source>
</evidence>
<organism evidence="3 4">
    <name type="scientific">Kingdonia uniflora</name>
    <dbReference type="NCBI Taxonomy" id="39325"/>
    <lineage>
        <taxon>Eukaryota</taxon>
        <taxon>Viridiplantae</taxon>
        <taxon>Streptophyta</taxon>
        <taxon>Embryophyta</taxon>
        <taxon>Tracheophyta</taxon>
        <taxon>Spermatophyta</taxon>
        <taxon>Magnoliopsida</taxon>
        <taxon>Ranunculales</taxon>
        <taxon>Circaeasteraceae</taxon>
        <taxon>Kingdonia</taxon>
    </lineage>
</organism>
<comment type="similarity">
    <text evidence="1">Belongs to the protein kinase superfamily. ADCK protein kinase family.</text>
</comment>
<comment type="caution">
    <text evidence="3">The sequence shown here is derived from an EMBL/GenBank/DDBJ whole genome shotgun (WGS) entry which is preliminary data.</text>
</comment>
<dbReference type="OrthoDB" id="427480at2759"/>
<protein>
    <recommendedName>
        <fullName evidence="2">ABC1 atypical kinase-like domain-containing protein</fullName>
    </recommendedName>
</protein>
<feature type="domain" description="ABC1 atypical kinase-like" evidence="2">
    <location>
        <begin position="24"/>
        <end position="124"/>
    </location>
</feature>
<dbReference type="Pfam" id="PF03109">
    <property type="entry name" value="ABC1"/>
    <property type="match status" value="1"/>
</dbReference>
<dbReference type="PANTHER" id="PTHR10566:SF119">
    <property type="entry name" value="OS04G0640500 PROTEIN"/>
    <property type="match status" value="1"/>
</dbReference>
<evidence type="ECO:0000313" key="4">
    <source>
        <dbReference type="Proteomes" id="UP000541444"/>
    </source>
</evidence>